<reference evidence="2" key="1">
    <citation type="journal article" date="2010" name="Nat. Biotechnol.">
        <title>Draft genome sequence of the oilseed species Ricinus communis.</title>
        <authorList>
            <person name="Chan A.P."/>
            <person name="Crabtree J."/>
            <person name="Zhao Q."/>
            <person name="Lorenzi H."/>
            <person name="Orvis J."/>
            <person name="Puiu D."/>
            <person name="Melake-Berhan A."/>
            <person name="Jones K.M."/>
            <person name="Redman J."/>
            <person name="Chen G."/>
            <person name="Cahoon E.B."/>
            <person name="Gedil M."/>
            <person name="Stanke M."/>
            <person name="Haas B.J."/>
            <person name="Wortman J.R."/>
            <person name="Fraser-Liggett C.M."/>
            <person name="Ravel J."/>
            <person name="Rabinowicz P.D."/>
        </authorList>
    </citation>
    <scope>NUCLEOTIDE SEQUENCE [LARGE SCALE GENOMIC DNA]</scope>
    <source>
        <strain evidence="2">cv. Hale</strain>
    </source>
</reference>
<dbReference type="AlphaFoldDB" id="B9S7L6"/>
<evidence type="ECO:0000313" key="2">
    <source>
        <dbReference type="Proteomes" id="UP000008311"/>
    </source>
</evidence>
<organism evidence="1 2">
    <name type="scientific">Ricinus communis</name>
    <name type="common">Castor bean</name>
    <dbReference type="NCBI Taxonomy" id="3988"/>
    <lineage>
        <taxon>Eukaryota</taxon>
        <taxon>Viridiplantae</taxon>
        <taxon>Streptophyta</taxon>
        <taxon>Embryophyta</taxon>
        <taxon>Tracheophyta</taxon>
        <taxon>Spermatophyta</taxon>
        <taxon>Magnoliopsida</taxon>
        <taxon>eudicotyledons</taxon>
        <taxon>Gunneridae</taxon>
        <taxon>Pentapetalae</taxon>
        <taxon>rosids</taxon>
        <taxon>fabids</taxon>
        <taxon>Malpighiales</taxon>
        <taxon>Euphorbiaceae</taxon>
        <taxon>Acalyphoideae</taxon>
        <taxon>Acalypheae</taxon>
        <taxon>Ricinus</taxon>
    </lineage>
</organism>
<dbReference type="Proteomes" id="UP000008311">
    <property type="component" value="Unassembled WGS sequence"/>
</dbReference>
<dbReference type="InParanoid" id="B9S7L6"/>
<gene>
    <name evidence="1" type="ORF">RCOM_0609570</name>
</gene>
<sequence length="66" mass="7170">MAGISDGPSHPLITQTLRSTKENMESELIGRKGLCLADFSRQKYQQLSVSARTLPNSTMDSLTGNS</sequence>
<protein>
    <submittedName>
        <fullName evidence="1">Uncharacterized protein</fullName>
    </submittedName>
</protein>
<name>B9S7L6_RICCO</name>
<keyword evidence="2" id="KW-1185">Reference proteome</keyword>
<dbReference type="EMBL" id="EQ973886">
    <property type="protein sequence ID" value="EEF40389.1"/>
    <property type="molecule type" value="Genomic_DNA"/>
</dbReference>
<proteinExistence type="predicted"/>
<accession>B9S7L6</accession>
<evidence type="ECO:0000313" key="1">
    <source>
        <dbReference type="EMBL" id="EEF40389.1"/>
    </source>
</evidence>